<organism evidence="2 5">
    <name type="scientific">Burkholderia contaminans</name>
    <dbReference type="NCBI Taxonomy" id="488447"/>
    <lineage>
        <taxon>Bacteria</taxon>
        <taxon>Pseudomonadati</taxon>
        <taxon>Pseudomonadota</taxon>
        <taxon>Betaproteobacteria</taxon>
        <taxon>Burkholderiales</taxon>
        <taxon>Burkholderiaceae</taxon>
        <taxon>Burkholderia</taxon>
        <taxon>Burkholderia cepacia complex</taxon>
    </lineage>
</organism>
<feature type="transmembrane region" description="Helical" evidence="1">
    <location>
        <begin position="75"/>
        <end position="95"/>
    </location>
</feature>
<accession>A0A7Z1B5V6</accession>
<evidence type="ECO:0000313" key="4">
    <source>
        <dbReference type="EMBL" id="WFN24151.1"/>
    </source>
</evidence>
<dbReference type="Proteomes" id="UP000611459">
    <property type="component" value="Unassembled WGS sequence"/>
</dbReference>
<evidence type="ECO:0000313" key="7">
    <source>
        <dbReference type="Proteomes" id="UP001220209"/>
    </source>
</evidence>
<sequence length="97" mass="10593">MATKIFGVELNRPTSGRATALAVIYAVGLIGLLYWTRYWGFDVNLPAKVFLSVSVLWAYVTSLVGVRVTDGWRSWAIYLAGLVVFNAIAGAVLVIEN</sequence>
<evidence type="ECO:0000313" key="3">
    <source>
        <dbReference type="EMBL" id="MBO1835205.1"/>
    </source>
</evidence>
<protein>
    <submittedName>
        <fullName evidence="2">Uncharacterized protein</fullName>
    </submittedName>
</protein>
<feature type="transmembrane region" description="Helical" evidence="1">
    <location>
        <begin position="49"/>
        <end position="68"/>
    </location>
</feature>
<dbReference type="RefSeq" id="WP_039341491.1">
    <property type="nucleotide sequence ID" value="NZ_CABVQA010000061.1"/>
</dbReference>
<evidence type="ECO:0000313" key="5">
    <source>
        <dbReference type="Proteomes" id="UP000611459"/>
    </source>
</evidence>
<evidence type="ECO:0000313" key="6">
    <source>
        <dbReference type="Proteomes" id="UP000664048"/>
    </source>
</evidence>
<dbReference type="AlphaFoldDB" id="A0A7Z1B5V6"/>
<name>A0A7Z1B5V6_9BURK</name>
<reference evidence="4 7" key="3">
    <citation type="submission" date="2021-12" db="EMBL/GenBank/DDBJ databases">
        <title>Genomic and phenotypic characterization of three Burkholderia contaminans isolates recovered from different sources.</title>
        <authorList>
            <person name="Lopez De Volder A."/>
            <person name="Fan Y."/>
            <person name="Nunvar J."/>
            <person name="Herrera T."/>
            <person name="Timp W."/>
            <person name="Degrossi J."/>
        </authorList>
    </citation>
    <scope>NUCLEOTIDE SEQUENCE [LARGE SCALE GENOMIC DNA]</scope>
    <source>
        <strain evidence="4 7">LMG 23361</strain>
        <plasmid evidence="4 7">unnamed4</plasmid>
    </source>
</reference>
<gene>
    <name evidence="3" type="ORF">J4M89_38070</name>
    <name evidence="2" type="ORF">JIN94_37350</name>
    <name evidence="4" type="ORF">LXE91_43065</name>
</gene>
<keyword evidence="1" id="KW-0812">Transmembrane</keyword>
<dbReference type="Proteomes" id="UP000664048">
    <property type="component" value="Unassembled WGS sequence"/>
</dbReference>
<feature type="transmembrane region" description="Helical" evidence="1">
    <location>
        <begin position="20"/>
        <end position="37"/>
    </location>
</feature>
<keyword evidence="4" id="KW-0614">Plasmid</keyword>
<dbReference type="Proteomes" id="UP001220209">
    <property type="component" value="Plasmid unnamed4"/>
</dbReference>
<dbReference type="EMBL" id="JAGEMX010000027">
    <property type="protein sequence ID" value="MBO1835205.1"/>
    <property type="molecule type" value="Genomic_DNA"/>
</dbReference>
<evidence type="ECO:0000313" key="2">
    <source>
        <dbReference type="EMBL" id="MBK1935563.1"/>
    </source>
</evidence>
<reference evidence="2" key="1">
    <citation type="submission" date="2021-01" db="EMBL/GenBank/DDBJ databases">
        <title>Outbreak of Burkholderia contaminns endophthalmitis traced to a clinical ventilation system.</title>
        <authorList>
            <person name="Lipuma J."/>
            <person name="Spilker T."/>
            <person name="Kratholm J."/>
        </authorList>
    </citation>
    <scope>NUCLEOTIDE SEQUENCE</scope>
    <source>
        <strain evidence="2">HI4954</strain>
    </source>
</reference>
<keyword evidence="6" id="KW-1185">Reference proteome</keyword>
<proteinExistence type="predicted"/>
<keyword evidence="1" id="KW-1133">Transmembrane helix</keyword>
<keyword evidence="1" id="KW-0472">Membrane</keyword>
<dbReference type="EMBL" id="CP090646">
    <property type="protein sequence ID" value="WFN24151.1"/>
    <property type="molecule type" value="Genomic_DNA"/>
</dbReference>
<reference evidence="3 6" key="2">
    <citation type="submission" date="2021-03" db="EMBL/GenBank/DDBJ databases">
        <title>Clinical course, treatment and visual outcome of an outbreak of Burkholderia contaminans endophthalmitis following cataract surgery.</title>
        <authorList>
            <person name="Lind C."/>
            <person name="Olsen K."/>
            <person name="Angelsen N.K."/>
            <person name="Krefting E.A."/>
            <person name="Fossen K."/>
            <person name="Gravningen K."/>
            <person name="Depoorter E."/>
            <person name="Vandamme P."/>
            <person name="Bertelsen G."/>
        </authorList>
    </citation>
    <scope>NUCLEOTIDE SEQUENCE [LARGE SCALE GENOMIC DNA]</scope>
    <source>
        <strain evidence="3 6">51242556</strain>
    </source>
</reference>
<geneLocation type="plasmid" evidence="4 7">
    <name>unnamed4</name>
</geneLocation>
<evidence type="ECO:0000256" key="1">
    <source>
        <dbReference type="SAM" id="Phobius"/>
    </source>
</evidence>
<dbReference type="EMBL" id="JAENIB010000033">
    <property type="protein sequence ID" value="MBK1935563.1"/>
    <property type="molecule type" value="Genomic_DNA"/>
</dbReference>